<name>A0A367ELY4_9ACTN</name>
<reference evidence="2 3" key="1">
    <citation type="submission" date="2018-06" db="EMBL/GenBank/DDBJ databases">
        <title>Sphaerisporangium craniellae sp. nov., isolated from a marine sponge in the South China Sea.</title>
        <authorList>
            <person name="Li L."/>
        </authorList>
    </citation>
    <scope>NUCLEOTIDE SEQUENCE [LARGE SCALE GENOMIC DNA]</scope>
    <source>
        <strain evidence="2 3">CCTCC AA 208026</strain>
    </source>
</reference>
<organism evidence="2 3">
    <name type="scientific">Sphaerisporangium album</name>
    <dbReference type="NCBI Taxonomy" id="509200"/>
    <lineage>
        <taxon>Bacteria</taxon>
        <taxon>Bacillati</taxon>
        <taxon>Actinomycetota</taxon>
        <taxon>Actinomycetes</taxon>
        <taxon>Streptosporangiales</taxon>
        <taxon>Streptosporangiaceae</taxon>
        <taxon>Sphaerisporangium</taxon>
    </lineage>
</organism>
<dbReference type="Proteomes" id="UP000253094">
    <property type="component" value="Unassembled WGS sequence"/>
</dbReference>
<evidence type="ECO:0000256" key="1">
    <source>
        <dbReference type="SAM" id="MobiDB-lite"/>
    </source>
</evidence>
<gene>
    <name evidence="2" type="ORF">DQ384_38315</name>
</gene>
<accession>A0A367ELY4</accession>
<dbReference type="AlphaFoldDB" id="A0A367ELY4"/>
<keyword evidence="3" id="KW-1185">Reference proteome</keyword>
<protein>
    <submittedName>
        <fullName evidence="2">Uncharacterized protein</fullName>
    </submittedName>
</protein>
<dbReference type="EMBL" id="QOIL01000034">
    <property type="protein sequence ID" value="RCG19136.1"/>
    <property type="molecule type" value="Genomic_DNA"/>
</dbReference>
<comment type="caution">
    <text evidence="2">The sequence shown here is derived from an EMBL/GenBank/DDBJ whole genome shotgun (WGS) entry which is preliminary data.</text>
</comment>
<sequence length="132" mass="14396">MARLLLPLLRDFGVLVVGDQTEVPNRRDGGLRIVFELVPADEGGPQRVQAERVDGGVRRLADGPSAGRRAACGLPASDPRVPLTTRPCRPSQGRDHTPGRPAVAPSQRRRGHHASLAPYNSEHDLQEVYLDR</sequence>
<feature type="compositionally biased region" description="Basic and acidic residues" evidence="1">
    <location>
        <begin position="121"/>
        <end position="132"/>
    </location>
</feature>
<evidence type="ECO:0000313" key="2">
    <source>
        <dbReference type="EMBL" id="RCG19136.1"/>
    </source>
</evidence>
<evidence type="ECO:0000313" key="3">
    <source>
        <dbReference type="Proteomes" id="UP000253094"/>
    </source>
</evidence>
<feature type="region of interest" description="Disordered" evidence="1">
    <location>
        <begin position="57"/>
        <end position="132"/>
    </location>
</feature>
<proteinExistence type="predicted"/>